<dbReference type="EMBL" id="MZMU01000003">
    <property type="protein sequence ID" value="RXT29365.1"/>
    <property type="molecule type" value="Genomic_DNA"/>
</dbReference>
<evidence type="ECO:0000256" key="1">
    <source>
        <dbReference type="SAM" id="MobiDB-lite"/>
    </source>
</evidence>
<protein>
    <submittedName>
        <fullName evidence="2">Uncharacterized protein</fullName>
    </submittedName>
</protein>
<feature type="compositionally biased region" description="Pro residues" evidence="1">
    <location>
        <begin position="19"/>
        <end position="33"/>
    </location>
</feature>
<evidence type="ECO:0000313" key="2">
    <source>
        <dbReference type="EMBL" id="RXT29365.1"/>
    </source>
</evidence>
<proteinExistence type="predicted"/>
<organism evidence="2 3">
    <name type="scientific">Rhizobium leguminosarum</name>
    <dbReference type="NCBI Taxonomy" id="384"/>
    <lineage>
        <taxon>Bacteria</taxon>
        <taxon>Pseudomonadati</taxon>
        <taxon>Pseudomonadota</taxon>
        <taxon>Alphaproteobacteria</taxon>
        <taxon>Hyphomicrobiales</taxon>
        <taxon>Rhizobiaceae</taxon>
        <taxon>Rhizobium/Agrobacterium group</taxon>
        <taxon>Rhizobium</taxon>
    </lineage>
</organism>
<evidence type="ECO:0000313" key="3">
    <source>
        <dbReference type="Proteomes" id="UP000290767"/>
    </source>
</evidence>
<sequence length="308" mass="32194">MKTFLDRLVMNTEGGGGGAPPPAAASAPPPAAAPPAAAESAAPPPSAAAAPPAGGAAVPPAGDLYKPAGLADHYLGASNNETIDKMAKALDGYRARDAANNVPDKIEAYSDFGSSLPPEIAPHVETLKGDPLYARMAEFALEHKLPAPVYQGLVKNFLAVSQEMGLLEPPVDAAAEKAALVPETARHLPPAEQTVAREKRMNENNAFIDAAVKADPTKEGGIDKDTAEFAKAMLGDTARGHQFIEWVKSIAGGGPQQVYMGGNAPNAGDPKAELRAREALPENTWGHQKFDKASYDQLQADYKKIYGN</sequence>
<feature type="region of interest" description="Disordered" evidence="1">
    <location>
        <begin position="11"/>
        <end position="56"/>
    </location>
</feature>
<gene>
    <name evidence="2" type="ORF">B5P46_11835</name>
</gene>
<feature type="compositionally biased region" description="Low complexity" evidence="1">
    <location>
        <begin position="34"/>
        <end position="56"/>
    </location>
</feature>
<reference evidence="2 3" key="1">
    <citation type="submission" date="2017-03" db="EMBL/GenBank/DDBJ databases">
        <authorList>
            <person name="Safronova V.I."/>
            <person name="Sazanova A.L."/>
            <person name="Chirak E.R."/>
        </authorList>
    </citation>
    <scope>NUCLEOTIDE SEQUENCE [LARGE SCALE GENOMIC DNA]</scope>
    <source>
        <strain evidence="2 3">Tri-43</strain>
    </source>
</reference>
<dbReference type="Proteomes" id="UP000290767">
    <property type="component" value="Unassembled WGS sequence"/>
</dbReference>
<dbReference type="RefSeq" id="WP_129418809.1">
    <property type="nucleotide sequence ID" value="NZ_MZMU01000003.1"/>
</dbReference>
<name>A0A4Q1UEA6_RHILE</name>
<dbReference type="AlphaFoldDB" id="A0A4Q1UEA6"/>
<comment type="caution">
    <text evidence="2">The sequence shown here is derived from an EMBL/GenBank/DDBJ whole genome shotgun (WGS) entry which is preliminary data.</text>
</comment>
<accession>A0A4Q1UEA6</accession>